<dbReference type="PANTHER" id="PTHR46564:SF1">
    <property type="entry name" value="TRANSPOSASE"/>
    <property type="match status" value="1"/>
</dbReference>
<reference evidence="2" key="1">
    <citation type="submission" date="2019-02" db="EMBL/GenBank/DDBJ databases">
        <authorList>
            <person name="Pothier F.J."/>
        </authorList>
    </citation>
    <scope>NUCLEOTIDE SEQUENCE</scope>
    <source>
        <strain evidence="2">CI-1B</strain>
    </source>
</reference>
<dbReference type="NCBIfam" id="NF033545">
    <property type="entry name" value="transpos_IS630"/>
    <property type="match status" value="1"/>
</dbReference>
<dbReference type="Pfam" id="PF13358">
    <property type="entry name" value="DDE_3"/>
    <property type="match status" value="1"/>
</dbReference>
<feature type="domain" description="Tc1-like transposase DDE" evidence="1">
    <location>
        <begin position="2"/>
        <end position="102"/>
    </location>
</feature>
<keyword evidence="3" id="KW-1185">Reference proteome</keyword>
<accession>A0A508T8K3</accession>
<protein>
    <recommendedName>
        <fullName evidence="1">Tc1-like transposase DDE domain-containing protein</fullName>
    </recommendedName>
</protein>
<gene>
    <name evidence="2" type="ORF">CI1B_31750</name>
</gene>
<proteinExistence type="predicted"/>
<evidence type="ECO:0000313" key="2">
    <source>
        <dbReference type="EMBL" id="VIO70521.1"/>
    </source>
</evidence>
<dbReference type="Gene3D" id="3.30.420.10">
    <property type="entry name" value="Ribonuclease H-like superfamily/Ribonuclease H"/>
    <property type="match status" value="1"/>
</dbReference>
<dbReference type="AlphaFoldDB" id="A0A508T8K3"/>
<comment type="caution">
    <text evidence="2">The sequence shown here is derived from an EMBL/GenBank/DDBJ whole genome shotgun (WGS) entry which is preliminary data.</text>
</comment>
<evidence type="ECO:0000259" key="1">
    <source>
        <dbReference type="Pfam" id="PF13358"/>
    </source>
</evidence>
<organism evidence="2 3">
    <name type="scientific">Bradyrhizobium ivorense</name>
    <dbReference type="NCBI Taxonomy" id="2511166"/>
    <lineage>
        <taxon>Bacteria</taxon>
        <taxon>Pseudomonadati</taxon>
        <taxon>Pseudomonadota</taxon>
        <taxon>Alphaproteobacteria</taxon>
        <taxon>Hyphomicrobiales</taxon>
        <taxon>Nitrobacteraceae</taxon>
        <taxon>Bradyrhizobium</taxon>
    </lineage>
</organism>
<dbReference type="InterPro" id="IPR036397">
    <property type="entry name" value="RNaseH_sf"/>
</dbReference>
<evidence type="ECO:0000313" key="3">
    <source>
        <dbReference type="Proteomes" id="UP000328092"/>
    </source>
</evidence>
<dbReference type="PANTHER" id="PTHR46564">
    <property type="entry name" value="TRANSPOSASE"/>
    <property type="match status" value="1"/>
</dbReference>
<name>A0A508T8K3_9BRAD</name>
<dbReference type="Proteomes" id="UP000328092">
    <property type="component" value="Unassembled WGS sequence"/>
</dbReference>
<dbReference type="InterPro" id="IPR038717">
    <property type="entry name" value="Tc1-like_DDE_dom"/>
</dbReference>
<sequence>MTFIAALRHDQISAPWVIDGPINGELFTLYVEKVLAPTLAKGEVVILDNLGSHKGKSARNAIRATGAHLLFLPPYSPDLNPIEQVFAKLKHLMRAAEPRDVEATWRKVGELLDLFSAQECANYLKNSGYVSV</sequence>
<dbReference type="InterPro" id="IPR047655">
    <property type="entry name" value="Transpos_IS630-like"/>
</dbReference>
<dbReference type="GO" id="GO:0003676">
    <property type="term" value="F:nucleic acid binding"/>
    <property type="evidence" value="ECO:0007669"/>
    <property type="project" value="InterPro"/>
</dbReference>
<dbReference type="EMBL" id="CAADFC020000011">
    <property type="protein sequence ID" value="VIO70521.1"/>
    <property type="molecule type" value="Genomic_DNA"/>
</dbReference>